<dbReference type="InterPro" id="IPR001633">
    <property type="entry name" value="EAL_dom"/>
</dbReference>
<feature type="domain" description="GGDEF" evidence="4">
    <location>
        <begin position="354"/>
        <end position="488"/>
    </location>
</feature>
<dbReference type="Gene3D" id="3.30.70.270">
    <property type="match status" value="1"/>
</dbReference>
<dbReference type="SMART" id="SM00091">
    <property type="entry name" value="PAS"/>
    <property type="match status" value="1"/>
</dbReference>
<dbReference type="PROSITE" id="PS50112">
    <property type="entry name" value="PAS"/>
    <property type="match status" value="1"/>
</dbReference>
<dbReference type="NCBIfam" id="TIGR00229">
    <property type="entry name" value="sensory_box"/>
    <property type="match status" value="1"/>
</dbReference>
<dbReference type="InterPro" id="IPR043128">
    <property type="entry name" value="Rev_trsase/Diguanyl_cyclase"/>
</dbReference>
<dbReference type="Pfam" id="PF00563">
    <property type="entry name" value="EAL"/>
    <property type="match status" value="1"/>
</dbReference>
<sequence>MGKELFSAAGTILGSAQRTLATVPAVAVSGNLPGSHYLLLVLVALVLVLAGTTLINYRRRERVQREHLSETHEREQRLRLSLWASNELYWQYDLRSRELETTRVLPDQANDLVVYSILDTNPQIHPDDLQDVLQRLREYLQGKSAIFLSEHRMLGDAGQWQWMLLRGRAVEYSDDGRVVRIAGTARNVESLRELESQRQIAAKVMHSMAESVAVLDAQFHFVTVNPAFSQMTGYTAEDVVGEDAALINSTRHDPQFYADVRNAVRNNGSWVGNMWQQRKDGSVVLCAMQCNQIEQSGAAAPLYVLVANDITERHRIEQELRYLANFDTLTGLPNRTLLAERLSRAIVNARRKGNKLALLFLDLDNFKDVNDSLGHATGDRVLRAAAQRLQDVVGAERTVARVSGDEFTALLEDLHDASEAEACAQRILTAFDAPLRLDDRFEFTITPSIGISLFPEHAQVPTDLLKYADTAMYHAKAAGKRTCMCYTDSMAVDLRRRAHLISSLRRVVERGELRLVFQPQQVLADGRIDAVEALLRWDSPEHGSIQPDQFIPLAEDCGAILPIGEWVLQEACRTLAAWQRAGVSTQLSVSVNVSALQFLRSDLTQTVHAALTQSHLPPSALELELTESVLMANADVATERLQAFREMGVSIAVDDFGTGYSSLAYLHRLPINTLKIDKAFVDGLQLSGDSEDTTITTTIIAMARSLGLLVVAEGVETPEQLTFLQQQHCDLAQGYLISPPLEADACLRFILDVQQHTARHALAQPTTHLDQALPPA</sequence>
<gene>
    <name evidence="5" type="ORF">K7B09_08990</name>
</gene>
<evidence type="ECO:0000313" key="5">
    <source>
        <dbReference type="EMBL" id="MBZ4186457.1"/>
    </source>
</evidence>
<dbReference type="SUPFAM" id="SSF55785">
    <property type="entry name" value="PYP-like sensor domain (PAS domain)"/>
    <property type="match status" value="2"/>
</dbReference>
<name>A0ABS7TF38_9GAMM</name>
<dbReference type="InterPro" id="IPR052155">
    <property type="entry name" value="Biofilm_reg_signaling"/>
</dbReference>
<evidence type="ECO:0000259" key="4">
    <source>
        <dbReference type="PROSITE" id="PS50887"/>
    </source>
</evidence>
<accession>A0ABS7TF38</accession>
<dbReference type="SMART" id="SM00052">
    <property type="entry name" value="EAL"/>
    <property type="match status" value="1"/>
</dbReference>
<dbReference type="RefSeq" id="WP_223629134.1">
    <property type="nucleotide sequence ID" value="NZ_JAIQDJ010000004.1"/>
</dbReference>
<feature type="domain" description="PAS" evidence="2">
    <location>
        <begin position="197"/>
        <end position="242"/>
    </location>
</feature>
<feature type="domain" description="EAL" evidence="3">
    <location>
        <begin position="497"/>
        <end position="754"/>
    </location>
</feature>
<keyword evidence="1" id="KW-0472">Membrane</keyword>
<protein>
    <submittedName>
        <fullName evidence="5">EAL domain-containing protein</fullName>
    </submittedName>
</protein>
<evidence type="ECO:0000313" key="6">
    <source>
        <dbReference type="Proteomes" id="UP001430290"/>
    </source>
</evidence>
<dbReference type="EMBL" id="JAIQDJ010000004">
    <property type="protein sequence ID" value="MBZ4186457.1"/>
    <property type="molecule type" value="Genomic_DNA"/>
</dbReference>
<dbReference type="PANTHER" id="PTHR44757:SF2">
    <property type="entry name" value="BIOFILM ARCHITECTURE MAINTENANCE PROTEIN MBAA"/>
    <property type="match status" value="1"/>
</dbReference>
<dbReference type="CDD" id="cd01948">
    <property type="entry name" value="EAL"/>
    <property type="match status" value="1"/>
</dbReference>
<dbReference type="Gene3D" id="3.30.450.20">
    <property type="entry name" value="PAS domain"/>
    <property type="match status" value="2"/>
</dbReference>
<dbReference type="InterPro" id="IPR000160">
    <property type="entry name" value="GGDEF_dom"/>
</dbReference>
<comment type="caution">
    <text evidence="5">The sequence shown here is derived from an EMBL/GenBank/DDBJ whole genome shotgun (WGS) entry which is preliminary data.</text>
</comment>
<dbReference type="Gene3D" id="3.20.20.450">
    <property type="entry name" value="EAL domain"/>
    <property type="match status" value="1"/>
</dbReference>
<dbReference type="InterPro" id="IPR035965">
    <property type="entry name" value="PAS-like_dom_sf"/>
</dbReference>
<dbReference type="Pfam" id="PF13426">
    <property type="entry name" value="PAS_9"/>
    <property type="match status" value="1"/>
</dbReference>
<dbReference type="Pfam" id="PF00990">
    <property type="entry name" value="GGDEF"/>
    <property type="match status" value="1"/>
</dbReference>
<dbReference type="NCBIfam" id="TIGR00254">
    <property type="entry name" value="GGDEF"/>
    <property type="match status" value="1"/>
</dbReference>
<keyword evidence="6" id="KW-1185">Reference proteome</keyword>
<evidence type="ECO:0000259" key="3">
    <source>
        <dbReference type="PROSITE" id="PS50883"/>
    </source>
</evidence>
<proteinExistence type="predicted"/>
<evidence type="ECO:0000256" key="1">
    <source>
        <dbReference type="SAM" id="Phobius"/>
    </source>
</evidence>
<dbReference type="CDD" id="cd01949">
    <property type="entry name" value="GGDEF"/>
    <property type="match status" value="1"/>
</dbReference>
<dbReference type="InterPro" id="IPR013655">
    <property type="entry name" value="PAS_fold_3"/>
</dbReference>
<dbReference type="InterPro" id="IPR029787">
    <property type="entry name" value="Nucleotide_cyclase"/>
</dbReference>
<dbReference type="PROSITE" id="PS50887">
    <property type="entry name" value="GGDEF"/>
    <property type="match status" value="1"/>
</dbReference>
<dbReference type="SUPFAM" id="SSF55073">
    <property type="entry name" value="Nucleotide cyclase"/>
    <property type="match status" value="1"/>
</dbReference>
<dbReference type="InterPro" id="IPR000014">
    <property type="entry name" value="PAS"/>
</dbReference>
<dbReference type="PROSITE" id="PS50883">
    <property type="entry name" value="EAL"/>
    <property type="match status" value="1"/>
</dbReference>
<dbReference type="Pfam" id="PF08447">
    <property type="entry name" value="PAS_3"/>
    <property type="match status" value="1"/>
</dbReference>
<evidence type="ECO:0000259" key="2">
    <source>
        <dbReference type="PROSITE" id="PS50112"/>
    </source>
</evidence>
<keyword evidence="1" id="KW-1133">Transmembrane helix</keyword>
<organism evidence="5 6">
    <name type="scientific">Thermomonas beijingensis</name>
    <dbReference type="NCBI Taxonomy" id="2872701"/>
    <lineage>
        <taxon>Bacteria</taxon>
        <taxon>Pseudomonadati</taxon>
        <taxon>Pseudomonadota</taxon>
        <taxon>Gammaproteobacteria</taxon>
        <taxon>Lysobacterales</taxon>
        <taxon>Lysobacteraceae</taxon>
        <taxon>Thermomonas</taxon>
    </lineage>
</organism>
<reference evidence="5" key="1">
    <citation type="submission" date="2021-09" db="EMBL/GenBank/DDBJ databases">
        <authorList>
            <person name="Wu T."/>
            <person name="Guo S.Z."/>
        </authorList>
    </citation>
    <scope>NUCLEOTIDE SEQUENCE</scope>
    <source>
        <strain evidence="5">RSS-23</strain>
    </source>
</reference>
<dbReference type="SMART" id="SM00267">
    <property type="entry name" value="GGDEF"/>
    <property type="match status" value="1"/>
</dbReference>
<dbReference type="SUPFAM" id="SSF141868">
    <property type="entry name" value="EAL domain-like"/>
    <property type="match status" value="1"/>
</dbReference>
<dbReference type="InterPro" id="IPR035919">
    <property type="entry name" value="EAL_sf"/>
</dbReference>
<dbReference type="CDD" id="cd00130">
    <property type="entry name" value="PAS"/>
    <property type="match status" value="2"/>
</dbReference>
<feature type="transmembrane region" description="Helical" evidence="1">
    <location>
        <begin position="37"/>
        <end position="57"/>
    </location>
</feature>
<keyword evidence="1" id="KW-0812">Transmembrane</keyword>
<dbReference type="Proteomes" id="UP001430290">
    <property type="component" value="Unassembled WGS sequence"/>
</dbReference>
<dbReference type="PANTHER" id="PTHR44757">
    <property type="entry name" value="DIGUANYLATE CYCLASE DGCP"/>
    <property type="match status" value="1"/>
</dbReference>